<dbReference type="FunFam" id="3.10.410.10:FF:000001">
    <property type="entry name" value="Putative formate--tetrahydrofolate ligase"/>
    <property type="match status" value="1"/>
</dbReference>
<evidence type="ECO:0000256" key="4">
    <source>
        <dbReference type="ARBA" id="ARBA00022741"/>
    </source>
</evidence>
<reference evidence="10 11" key="1">
    <citation type="submission" date="2017-02" db="EMBL/GenBank/DDBJ databases">
        <authorList>
            <person name="Peterson S.W."/>
        </authorList>
    </citation>
    <scope>NUCLEOTIDE SEQUENCE [LARGE SCALE GENOMIC DNA]</scope>
    <source>
        <strain evidence="10 11">B Ar 00.02</strain>
    </source>
</reference>
<dbReference type="EC" id="6.3.4.3" evidence="8"/>
<sequence length="580" mass="60916">MTGRPLAGKVREQMSSTTEQPDGAPEAMNDLTISQRATLKPIEEIAAAAGIPAQALVNYGRYKAKINRAELPAATSEPGRVVLVSGMSPTPAGEGKSTVTVGLGDALAATGTRTMIALREPSLGPIFGMKGGAAGGGYSQVLPMEDINMHFTGDFHAITSANNLLMALVDNHIQQGNELGIDPRRMTFKRVMDVNDRSLRSIVIGLGGPTEGMPRQDGFDITVASEVMAVFCLATDLDDLRERLGKMTVGYTFDRRPVCVADLDVQGALTLLLKDAINPNLVQTIAGTPALVHGGPFANIAHGCNSAIATNTARRLADIVVTEAGFGADLGAEKFMDIKARYADCPPSAVVLVATVRALKMHGGVPKDGLGPENVEAVRGGLPNLARHVRNIGRFGLAPVVAINQFATDTQAELDAVLQWCAAEGVQAAVADVWGQGGEGAGELAAKVLAAVEGPSDFHHLYDVELSVEEKIRTIVRDIYGGADVEFSASARRQLAGIVENGWDTLPVCMAKTQYSFSDDPKLLGAPEGFTLQVRDLIPKTGAGFIVALTGAVMTMPGLPKVPAAMRMDVDESGNAVGLF</sequence>
<dbReference type="CDD" id="cd00477">
    <property type="entry name" value="FTHFS"/>
    <property type="match status" value="1"/>
</dbReference>
<feature type="binding site" evidence="8">
    <location>
        <begin position="90"/>
        <end position="97"/>
    </location>
    <ligand>
        <name>ATP</name>
        <dbReference type="ChEBI" id="CHEBI:30616"/>
    </ligand>
</feature>
<dbReference type="GO" id="GO:0004329">
    <property type="term" value="F:formate-tetrahydrofolate ligase activity"/>
    <property type="evidence" value="ECO:0007669"/>
    <property type="project" value="UniProtKB-UniRule"/>
</dbReference>
<dbReference type="InterPro" id="IPR000559">
    <property type="entry name" value="Formate_THF_ligase"/>
</dbReference>
<proteinExistence type="inferred from homology"/>
<dbReference type="FunFam" id="3.30.1510.10:FF:000001">
    <property type="entry name" value="Formate--tetrahydrofolate ligase"/>
    <property type="match status" value="1"/>
</dbReference>
<dbReference type="Gene3D" id="3.10.410.10">
    <property type="entry name" value="Formyltetrahydrofolate synthetase, domain 3"/>
    <property type="match status" value="1"/>
</dbReference>
<comment type="pathway">
    <text evidence="1 8">One-carbon metabolism; tetrahydrofolate interconversion.</text>
</comment>
<evidence type="ECO:0000256" key="2">
    <source>
        <dbReference type="ARBA" id="ARBA00022563"/>
    </source>
</evidence>
<dbReference type="PROSITE" id="PS00721">
    <property type="entry name" value="FTHFS_1"/>
    <property type="match status" value="1"/>
</dbReference>
<dbReference type="Pfam" id="PF01268">
    <property type="entry name" value="FTHFS"/>
    <property type="match status" value="1"/>
</dbReference>
<organism evidence="10 11">
    <name type="scientific">Arthrobacter rhombi</name>
    <dbReference type="NCBI Taxonomy" id="71253"/>
    <lineage>
        <taxon>Bacteria</taxon>
        <taxon>Bacillati</taxon>
        <taxon>Actinomycetota</taxon>
        <taxon>Actinomycetes</taxon>
        <taxon>Micrococcales</taxon>
        <taxon>Micrococcaceae</taxon>
        <taxon>Arthrobacter</taxon>
    </lineage>
</organism>
<keyword evidence="11" id="KW-1185">Reference proteome</keyword>
<dbReference type="NCBIfam" id="NF010030">
    <property type="entry name" value="PRK13505.1"/>
    <property type="match status" value="1"/>
</dbReference>
<gene>
    <name evidence="8" type="primary">fhs</name>
    <name evidence="10" type="ORF">FM101_02395</name>
</gene>
<dbReference type="AlphaFoldDB" id="A0A1R4F659"/>
<keyword evidence="4 8" id="KW-0547">Nucleotide-binding</keyword>
<dbReference type="Gene3D" id="3.40.50.300">
    <property type="entry name" value="P-loop containing nucleotide triphosphate hydrolases"/>
    <property type="match status" value="1"/>
</dbReference>
<keyword evidence="5 8" id="KW-0067">ATP-binding</keyword>
<keyword evidence="2 8" id="KW-0554">One-carbon metabolism</keyword>
<evidence type="ECO:0000256" key="5">
    <source>
        <dbReference type="ARBA" id="ARBA00022840"/>
    </source>
</evidence>
<accession>A0A1R4F659</accession>
<dbReference type="InterPro" id="IPR027417">
    <property type="entry name" value="P-loop_NTPase"/>
</dbReference>
<comment type="catalytic activity">
    <reaction evidence="6 8">
        <text>(6S)-5,6,7,8-tetrahydrofolate + formate + ATP = (6R)-10-formyltetrahydrofolate + ADP + phosphate</text>
        <dbReference type="Rhea" id="RHEA:20221"/>
        <dbReference type="ChEBI" id="CHEBI:15740"/>
        <dbReference type="ChEBI" id="CHEBI:30616"/>
        <dbReference type="ChEBI" id="CHEBI:43474"/>
        <dbReference type="ChEBI" id="CHEBI:57453"/>
        <dbReference type="ChEBI" id="CHEBI:195366"/>
        <dbReference type="ChEBI" id="CHEBI:456216"/>
        <dbReference type="EC" id="6.3.4.3"/>
    </reaction>
</comment>
<dbReference type="Proteomes" id="UP000195913">
    <property type="component" value="Unassembled WGS sequence"/>
</dbReference>
<evidence type="ECO:0000256" key="8">
    <source>
        <dbReference type="HAMAP-Rule" id="MF_01543"/>
    </source>
</evidence>
<feature type="region of interest" description="Disordered" evidence="9">
    <location>
        <begin position="1"/>
        <end position="27"/>
    </location>
</feature>
<dbReference type="InterPro" id="IPR020628">
    <property type="entry name" value="Formate_THF_ligase_CS"/>
</dbReference>
<evidence type="ECO:0000313" key="11">
    <source>
        <dbReference type="Proteomes" id="UP000195913"/>
    </source>
</evidence>
<dbReference type="SUPFAM" id="SSF52540">
    <property type="entry name" value="P-loop containing nucleoside triphosphate hydrolases"/>
    <property type="match status" value="1"/>
</dbReference>
<evidence type="ECO:0000256" key="9">
    <source>
        <dbReference type="SAM" id="MobiDB-lite"/>
    </source>
</evidence>
<dbReference type="Gene3D" id="3.30.1510.10">
    <property type="entry name" value="Domain 2, N(10)-formyltetrahydrofolate synthetase"/>
    <property type="match status" value="1"/>
</dbReference>
<dbReference type="GO" id="GO:0035999">
    <property type="term" value="P:tetrahydrofolate interconversion"/>
    <property type="evidence" value="ECO:0007669"/>
    <property type="project" value="UniProtKB-UniRule"/>
</dbReference>
<evidence type="ECO:0000256" key="3">
    <source>
        <dbReference type="ARBA" id="ARBA00022598"/>
    </source>
</evidence>
<comment type="similarity">
    <text evidence="7 8">Belongs to the formate--tetrahydrofolate ligase family.</text>
</comment>
<dbReference type="UniPathway" id="UPA00193"/>
<dbReference type="GO" id="GO:0005524">
    <property type="term" value="F:ATP binding"/>
    <property type="evidence" value="ECO:0007669"/>
    <property type="project" value="UniProtKB-UniRule"/>
</dbReference>
<dbReference type="HAMAP" id="MF_01543">
    <property type="entry name" value="FTHFS"/>
    <property type="match status" value="1"/>
</dbReference>
<keyword evidence="3 8" id="KW-0436">Ligase</keyword>
<evidence type="ECO:0000256" key="1">
    <source>
        <dbReference type="ARBA" id="ARBA00004777"/>
    </source>
</evidence>
<evidence type="ECO:0000256" key="6">
    <source>
        <dbReference type="ARBA" id="ARBA00049033"/>
    </source>
</evidence>
<dbReference type="EMBL" id="FUHW01000012">
    <property type="protein sequence ID" value="SJM51323.1"/>
    <property type="molecule type" value="Genomic_DNA"/>
</dbReference>
<evidence type="ECO:0000313" key="10">
    <source>
        <dbReference type="EMBL" id="SJM51323.1"/>
    </source>
</evidence>
<evidence type="ECO:0000256" key="7">
    <source>
        <dbReference type="ARBA" id="ARBA00061363"/>
    </source>
</evidence>
<dbReference type="PROSITE" id="PS00722">
    <property type="entry name" value="FTHFS_2"/>
    <property type="match status" value="1"/>
</dbReference>
<protein>
    <recommendedName>
        <fullName evidence="8">Formate--tetrahydrofolate ligase</fullName>
        <ecNumber evidence="8">6.3.4.3</ecNumber>
    </recommendedName>
    <alternativeName>
        <fullName evidence="8">Formyltetrahydrofolate synthetase</fullName>
        <shortName evidence="8">FHS</shortName>
        <shortName evidence="8">FTHFS</shortName>
    </alternativeName>
</protein>
<name>A0A1R4F659_9MICC</name>